<keyword evidence="8" id="KW-0460">Magnesium</keyword>
<dbReference type="CDD" id="cd00143">
    <property type="entry name" value="PP2Cc"/>
    <property type="match status" value="1"/>
</dbReference>
<comment type="similarity">
    <text evidence="4">Belongs to the PP2C family.</text>
</comment>
<evidence type="ECO:0000256" key="11">
    <source>
        <dbReference type="ARBA" id="ARBA00023211"/>
    </source>
</evidence>
<dbReference type="Pfam" id="PF00481">
    <property type="entry name" value="PP2C"/>
    <property type="match status" value="1"/>
</dbReference>
<dbReference type="GO" id="GO:0046872">
    <property type="term" value="F:metal ion binding"/>
    <property type="evidence" value="ECO:0007669"/>
    <property type="project" value="UniProtKB-KW"/>
</dbReference>
<dbReference type="InterPro" id="IPR000253">
    <property type="entry name" value="FHA_dom"/>
</dbReference>
<proteinExistence type="inferred from homology"/>
<evidence type="ECO:0000256" key="12">
    <source>
        <dbReference type="ARBA" id="ARBA00047761"/>
    </source>
</evidence>
<evidence type="ECO:0000256" key="2">
    <source>
        <dbReference type="ARBA" id="ARBA00001946"/>
    </source>
</evidence>
<dbReference type="Proteomes" id="UP001162131">
    <property type="component" value="Unassembled WGS sequence"/>
</dbReference>
<comment type="subcellular location">
    <subcellularLocation>
        <location evidence="3">Membrane</location>
        <topology evidence="3">Peripheral membrane protein</topology>
    </subcellularLocation>
</comment>
<evidence type="ECO:0000256" key="5">
    <source>
        <dbReference type="ARBA" id="ARBA00013081"/>
    </source>
</evidence>
<keyword evidence="11" id="KW-0464">Manganese</keyword>
<keyword evidence="7" id="KW-0378">Hydrolase</keyword>
<dbReference type="EC" id="3.1.3.16" evidence="5"/>
<feature type="domain" description="PPM-type phosphatase" evidence="15">
    <location>
        <begin position="258"/>
        <end position="525"/>
    </location>
</feature>
<dbReference type="InterPro" id="IPR000222">
    <property type="entry name" value="PP2C_BS"/>
</dbReference>
<feature type="domain" description="FHA" evidence="14">
    <location>
        <begin position="26"/>
        <end position="79"/>
    </location>
</feature>
<evidence type="ECO:0000259" key="14">
    <source>
        <dbReference type="PROSITE" id="PS50006"/>
    </source>
</evidence>
<dbReference type="PROSITE" id="PS01032">
    <property type="entry name" value="PPM_1"/>
    <property type="match status" value="1"/>
</dbReference>
<evidence type="ECO:0000313" key="16">
    <source>
        <dbReference type="EMBL" id="CAG9314701.1"/>
    </source>
</evidence>
<dbReference type="InterPro" id="IPR036457">
    <property type="entry name" value="PPM-type-like_dom_sf"/>
</dbReference>
<reference evidence="16" key="1">
    <citation type="submission" date="2021-09" db="EMBL/GenBank/DDBJ databases">
        <authorList>
            <consortium name="AG Swart"/>
            <person name="Singh M."/>
            <person name="Singh A."/>
            <person name="Seah K."/>
            <person name="Emmerich C."/>
        </authorList>
    </citation>
    <scope>NUCLEOTIDE SEQUENCE</scope>
    <source>
        <strain evidence="16">ATCC30299</strain>
    </source>
</reference>
<keyword evidence="6" id="KW-0479">Metal-binding</keyword>
<comment type="catalytic activity">
    <reaction evidence="13">
        <text>O-phospho-L-threonyl-[protein] + H2O = L-threonyl-[protein] + phosphate</text>
        <dbReference type="Rhea" id="RHEA:47004"/>
        <dbReference type="Rhea" id="RHEA-COMP:11060"/>
        <dbReference type="Rhea" id="RHEA-COMP:11605"/>
        <dbReference type="ChEBI" id="CHEBI:15377"/>
        <dbReference type="ChEBI" id="CHEBI:30013"/>
        <dbReference type="ChEBI" id="CHEBI:43474"/>
        <dbReference type="ChEBI" id="CHEBI:61977"/>
        <dbReference type="EC" id="3.1.3.16"/>
    </reaction>
</comment>
<comment type="cofactor">
    <cofactor evidence="1">
        <name>Mn(2+)</name>
        <dbReference type="ChEBI" id="CHEBI:29035"/>
    </cofactor>
</comment>
<keyword evidence="9" id="KW-0904">Protein phosphatase</keyword>
<name>A0AAU9ILR9_9CILI</name>
<dbReference type="InterPro" id="IPR001932">
    <property type="entry name" value="PPM-type_phosphatase-like_dom"/>
</dbReference>
<dbReference type="PANTHER" id="PTHR13832">
    <property type="entry name" value="PROTEIN PHOSPHATASE 2C"/>
    <property type="match status" value="1"/>
</dbReference>
<evidence type="ECO:0000256" key="9">
    <source>
        <dbReference type="ARBA" id="ARBA00022912"/>
    </source>
</evidence>
<evidence type="ECO:0000313" key="17">
    <source>
        <dbReference type="Proteomes" id="UP001162131"/>
    </source>
</evidence>
<evidence type="ECO:0000256" key="3">
    <source>
        <dbReference type="ARBA" id="ARBA00004170"/>
    </source>
</evidence>
<dbReference type="Gene3D" id="3.60.40.10">
    <property type="entry name" value="PPM-type phosphatase domain"/>
    <property type="match status" value="1"/>
</dbReference>
<dbReference type="PROSITE" id="PS51746">
    <property type="entry name" value="PPM_2"/>
    <property type="match status" value="1"/>
</dbReference>
<dbReference type="CDD" id="cd00060">
    <property type="entry name" value="FHA"/>
    <property type="match status" value="2"/>
</dbReference>
<keyword evidence="10" id="KW-0472">Membrane</keyword>
<evidence type="ECO:0000259" key="15">
    <source>
        <dbReference type="PROSITE" id="PS51746"/>
    </source>
</evidence>
<dbReference type="AlphaFoldDB" id="A0AAU9ILR9"/>
<dbReference type="InterPro" id="IPR015655">
    <property type="entry name" value="PP2C"/>
</dbReference>
<dbReference type="SMART" id="SM00332">
    <property type="entry name" value="PP2Cc"/>
    <property type="match status" value="1"/>
</dbReference>
<sequence length="529" mass="59825">MEIVLRCTDGLFKGRFLYVNPNPEGETFGSGDPRDYDLTMSIEKAGLDPLHARILKKGDKYFLSDLNTSSGTWIKVQQTTNIGEEINIGNIIRIGPFDFEVMEGEEKSLDDYWIEKYELKEILNTLGEEWTLQTLLSADIENLKLDIQNIEKVSHAINEIRELPWAIKCIRIFVPELEFTVGWEPVYVGSSQDTDITIPNLSPYQAQFCFVNSKFYLVNLDENTFNVYRKLNAGEEFQLIPGCAFRIGKLEFECCRYNVGRFSEKGLRPTMEDADQIIHNLFISPFETVSYYAVFDGHGGSNCADFLKENLHKIIKKHIKGESVVENWKGPLVDAFIECDQSFRDQYYEIGKFMGSAAVACMIVEDKMVICNLGDSRIILSQNGQAVQLSRDHKPELPEETKRIEANGGIVLFGRVQGKLAVSRAFGDFELKTASESEETTGPLVSNEPEIHIIPITSSDEFIIIGCDGLYEAYTNQELVRLTRDKLRKMPLCEQDPQRVIKDIVSEATHARRTADNVSALLITLSGGI</sequence>
<dbReference type="PANTHER" id="PTHR13832:SF803">
    <property type="entry name" value="PROTEIN PHOSPHATASE 1G"/>
    <property type="match status" value="1"/>
</dbReference>
<dbReference type="EMBL" id="CAJZBQ010000012">
    <property type="protein sequence ID" value="CAG9314701.1"/>
    <property type="molecule type" value="Genomic_DNA"/>
</dbReference>
<dbReference type="SUPFAM" id="SSF49879">
    <property type="entry name" value="SMAD/FHA domain"/>
    <property type="match status" value="2"/>
</dbReference>
<protein>
    <recommendedName>
        <fullName evidence="5">protein-serine/threonine phosphatase</fullName>
        <ecNumber evidence="5">3.1.3.16</ecNumber>
    </recommendedName>
</protein>
<dbReference type="GO" id="GO:0016020">
    <property type="term" value="C:membrane"/>
    <property type="evidence" value="ECO:0007669"/>
    <property type="project" value="UniProtKB-SubCell"/>
</dbReference>
<gene>
    <name evidence="16" type="ORF">BSTOLATCC_MIC11699</name>
</gene>
<evidence type="ECO:0000256" key="13">
    <source>
        <dbReference type="ARBA" id="ARBA00048336"/>
    </source>
</evidence>
<evidence type="ECO:0000256" key="10">
    <source>
        <dbReference type="ARBA" id="ARBA00023136"/>
    </source>
</evidence>
<comment type="catalytic activity">
    <reaction evidence="12">
        <text>O-phospho-L-seryl-[protein] + H2O = L-seryl-[protein] + phosphate</text>
        <dbReference type="Rhea" id="RHEA:20629"/>
        <dbReference type="Rhea" id="RHEA-COMP:9863"/>
        <dbReference type="Rhea" id="RHEA-COMP:11604"/>
        <dbReference type="ChEBI" id="CHEBI:15377"/>
        <dbReference type="ChEBI" id="CHEBI:29999"/>
        <dbReference type="ChEBI" id="CHEBI:43474"/>
        <dbReference type="ChEBI" id="CHEBI:83421"/>
        <dbReference type="EC" id="3.1.3.16"/>
    </reaction>
</comment>
<dbReference type="PROSITE" id="PS50006">
    <property type="entry name" value="FHA_DOMAIN"/>
    <property type="match status" value="1"/>
</dbReference>
<organism evidence="16 17">
    <name type="scientific">Blepharisma stoltei</name>
    <dbReference type="NCBI Taxonomy" id="1481888"/>
    <lineage>
        <taxon>Eukaryota</taxon>
        <taxon>Sar</taxon>
        <taxon>Alveolata</taxon>
        <taxon>Ciliophora</taxon>
        <taxon>Postciliodesmatophora</taxon>
        <taxon>Heterotrichea</taxon>
        <taxon>Heterotrichida</taxon>
        <taxon>Blepharismidae</taxon>
        <taxon>Blepharisma</taxon>
    </lineage>
</organism>
<dbReference type="SUPFAM" id="SSF81606">
    <property type="entry name" value="PP2C-like"/>
    <property type="match status" value="1"/>
</dbReference>
<evidence type="ECO:0000256" key="7">
    <source>
        <dbReference type="ARBA" id="ARBA00022801"/>
    </source>
</evidence>
<evidence type="ECO:0000256" key="8">
    <source>
        <dbReference type="ARBA" id="ARBA00022842"/>
    </source>
</evidence>
<evidence type="ECO:0000256" key="4">
    <source>
        <dbReference type="ARBA" id="ARBA00006702"/>
    </source>
</evidence>
<keyword evidence="17" id="KW-1185">Reference proteome</keyword>
<evidence type="ECO:0000256" key="6">
    <source>
        <dbReference type="ARBA" id="ARBA00022723"/>
    </source>
</evidence>
<dbReference type="Pfam" id="PF00498">
    <property type="entry name" value="FHA"/>
    <property type="match status" value="1"/>
</dbReference>
<dbReference type="Gene3D" id="2.60.200.20">
    <property type="match status" value="1"/>
</dbReference>
<accession>A0AAU9ILR9</accession>
<evidence type="ECO:0000256" key="1">
    <source>
        <dbReference type="ARBA" id="ARBA00001936"/>
    </source>
</evidence>
<dbReference type="GO" id="GO:0004722">
    <property type="term" value="F:protein serine/threonine phosphatase activity"/>
    <property type="evidence" value="ECO:0007669"/>
    <property type="project" value="UniProtKB-EC"/>
</dbReference>
<comment type="caution">
    <text evidence="16">The sequence shown here is derived from an EMBL/GenBank/DDBJ whole genome shotgun (WGS) entry which is preliminary data.</text>
</comment>
<comment type="cofactor">
    <cofactor evidence="2">
        <name>Mg(2+)</name>
        <dbReference type="ChEBI" id="CHEBI:18420"/>
    </cofactor>
</comment>
<dbReference type="InterPro" id="IPR008984">
    <property type="entry name" value="SMAD_FHA_dom_sf"/>
</dbReference>